<accession>A0ACC0FJ63</accession>
<reference evidence="1 2" key="1">
    <citation type="journal article" date="2022" name="Plant J.">
        <title>Chromosome-level genome of Camellia lanceoleosa provides a valuable resource for understanding genome evolution and self-incompatibility.</title>
        <authorList>
            <person name="Gong W."/>
            <person name="Xiao S."/>
            <person name="Wang L."/>
            <person name="Liao Z."/>
            <person name="Chang Y."/>
            <person name="Mo W."/>
            <person name="Hu G."/>
            <person name="Li W."/>
            <person name="Zhao G."/>
            <person name="Zhu H."/>
            <person name="Hu X."/>
            <person name="Ji K."/>
            <person name="Xiang X."/>
            <person name="Song Q."/>
            <person name="Yuan D."/>
            <person name="Jin S."/>
            <person name="Zhang L."/>
        </authorList>
    </citation>
    <scope>NUCLEOTIDE SEQUENCE [LARGE SCALE GENOMIC DNA]</scope>
    <source>
        <strain evidence="1">SQ_2022a</strain>
    </source>
</reference>
<name>A0ACC0FJ63_9ERIC</name>
<gene>
    <name evidence="1" type="ORF">LOK49_LG13G02011</name>
</gene>
<organism evidence="1 2">
    <name type="scientific">Camellia lanceoleosa</name>
    <dbReference type="NCBI Taxonomy" id="1840588"/>
    <lineage>
        <taxon>Eukaryota</taxon>
        <taxon>Viridiplantae</taxon>
        <taxon>Streptophyta</taxon>
        <taxon>Embryophyta</taxon>
        <taxon>Tracheophyta</taxon>
        <taxon>Spermatophyta</taxon>
        <taxon>Magnoliopsida</taxon>
        <taxon>eudicotyledons</taxon>
        <taxon>Gunneridae</taxon>
        <taxon>Pentapetalae</taxon>
        <taxon>asterids</taxon>
        <taxon>Ericales</taxon>
        <taxon>Theaceae</taxon>
        <taxon>Camellia</taxon>
    </lineage>
</organism>
<comment type="caution">
    <text evidence="1">The sequence shown here is derived from an EMBL/GenBank/DDBJ whole genome shotgun (WGS) entry which is preliminary data.</text>
</comment>
<proteinExistence type="predicted"/>
<keyword evidence="2" id="KW-1185">Reference proteome</keyword>
<sequence>VIARRIGGYGSISGPRRWYERLPAEVRTLVDVAGFGPFCSGLIQMRAEPLLYGALVERWWDTTNSFHFSSTGEMTLTPYDFSMLTSLPVRVGGPIPFDPDMTQWIDAQLQLLGAIPDTTSHGMVRYNWFLEHFLGTEPATAGEVAQYARGFLIYLFGTTLFANRENTVGLYILGALVHLHRVAEYDWGGAGLATLYCYMSSVSRRQANSLGGYWRVWELWVYTLFTSLASVPVRPIELSVPRSRYYNSQFERRRLIDRTFPYFRRFFDTITAYKRFIRQTWGITDPDIPHPPPLDMRVVDKLHDGLKLDLLMIGKDGDRYHKAGDFTTFLHTRVMAPLTPGVARAMLEIAVVSTARVGNVPVGGARAVAPIPGLPVIPTEIIYMRPDGVIEQIPLEPIEERDRRLVFALGVEQIPRAYSDELLQTIDRLLIMVRRRQIALVTRGIE</sequence>
<evidence type="ECO:0000313" key="1">
    <source>
        <dbReference type="EMBL" id="KAI7988826.1"/>
    </source>
</evidence>
<dbReference type="Proteomes" id="UP001060215">
    <property type="component" value="Chromosome 14"/>
</dbReference>
<protein>
    <submittedName>
        <fullName evidence="1">Protein MAINTENANCE OF MERISTEMS</fullName>
    </submittedName>
</protein>
<evidence type="ECO:0000313" key="2">
    <source>
        <dbReference type="Proteomes" id="UP001060215"/>
    </source>
</evidence>
<feature type="non-terminal residue" evidence="1">
    <location>
        <position position="1"/>
    </location>
</feature>
<feature type="non-terminal residue" evidence="1">
    <location>
        <position position="446"/>
    </location>
</feature>
<dbReference type="EMBL" id="CM045771">
    <property type="protein sequence ID" value="KAI7988826.1"/>
    <property type="molecule type" value="Genomic_DNA"/>
</dbReference>